<protein>
    <recommendedName>
        <fullName evidence="2">Arrestin C-terminal-like domain-containing protein</fullName>
    </recommendedName>
</protein>
<dbReference type="EMBL" id="JBJKFK010001312">
    <property type="protein sequence ID" value="KAL3313411.1"/>
    <property type="molecule type" value="Genomic_DNA"/>
</dbReference>
<dbReference type="Gene3D" id="2.60.40.640">
    <property type="match status" value="1"/>
</dbReference>
<feature type="domain" description="Arrestin C-terminal-like" evidence="2">
    <location>
        <begin position="87"/>
        <end position="145"/>
    </location>
</feature>
<evidence type="ECO:0000259" key="2">
    <source>
        <dbReference type="Pfam" id="PF02752"/>
    </source>
</evidence>
<feature type="region of interest" description="Disordered" evidence="1">
    <location>
        <begin position="420"/>
        <end position="453"/>
    </location>
</feature>
<dbReference type="AlphaFoldDB" id="A0ABD2Q1A0"/>
<gene>
    <name evidence="3" type="ORF">Ciccas_007988</name>
</gene>
<evidence type="ECO:0000256" key="1">
    <source>
        <dbReference type="SAM" id="MobiDB-lite"/>
    </source>
</evidence>
<evidence type="ECO:0000313" key="4">
    <source>
        <dbReference type="Proteomes" id="UP001626550"/>
    </source>
</evidence>
<keyword evidence="4" id="KW-1185">Reference proteome</keyword>
<feature type="region of interest" description="Disordered" evidence="1">
    <location>
        <begin position="287"/>
        <end position="318"/>
    </location>
</feature>
<proteinExistence type="predicted"/>
<name>A0ABD2Q1A0_9PLAT</name>
<comment type="caution">
    <text evidence="3">The sequence shown here is derived from an EMBL/GenBank/DDBJ whole genome shotgun (WGS) entry which is preliminary data.</text>
</comment>
<feature type="compositionally biased region" description="Polar residues" evidence="1">
    <location>
        <begin position="420"/>
        <end position="429"/>
    </location>
</feature>
<evidence type="ECO:0000313" key="3">
    <source>
        <dbReference type="EMBL" id="KAL3313411.1"/>
    </source>
</evidence>
<dbReference type="Proteomes" id="UP001626550">
    <property type="component" value="Unassembled WGS sequence"/>
</dbReference>
<sequence>AVLLHDKDGKFHIEVLRLFATKLSDSNRQVLACKPSSDLRNPFANGGTTKHHNIGFENLNINSNIALDDQQLFNRRRVAGIPGYGSIAQYSEVIHVPPLPPSGLLGRQKLIHVEYAIVLRLRMVNDKRGKNDLRVNIPITIGTEPTQETSFNLGTLEKICPCYASFDYSTGEIKEHDAKSQKERQCTEDGGHRYRYESRVAPAYKYYRCVMEKSASILLMPQTSLNTSKKPMRQVLKKNFSSEYPTQSDNTAQSPKQRKNSESLRSKNPMFYLNQDEESIRKISQKSLDKIHNPNRFGSTLAKPSYESSGSSTDYEDQVFGGSDSSCHLHADVEDPLSPMSFTSSESLQEDFKRPADGNGYFSEHDSCSSCSTPPPRMARDENAGLLASSASSIRYIKSDTDYTHGKWALQYLNKASRNQLARSNQLPRSNAIDAEQSPGTVEDDSEMDFGSI</sequence>
<feature type="non-terminal residue" evidence="3">
    <location>
        <position position="1"/>
    </location>
</feature>
<dbReference type="InterPro" id="IPR011022">
    <property type="entry name" value="Arrestin_C-like"/>
</dbReference>
<feature type="region of interest" description="Disordered" evidence="1">
    <location>
        <begin position="239"/>
        <end position="275"/>
    </location>
</feature>
<organism evidence="3 4">
    <name type="scientific">Cichlidogyrus casuarinus</name>
    <dbReference type="NCBI Taxonomy" id="1844966"/>
    <lineage>
        <taxon>Eukaryota</taxon>
        <taxon>Metazoa</taxon>
        <taxon>Spiralia</taxon>
        <taxon>Lophotrochozoa</taxon>
        <taxon>Platyhelminthes</taxon>
        <taxon>Monogenea</taxon>
        <taxon>Monopisthocotylea</taxon>
        <taxon>Dactylogyridea</taxon>
        <taxon>Ancyrocephalidae</taxon>
        <taxon>Cichlidogyrus</taxon>
    </lineage>
</organism>
<feature type="compositionally biased region" description="Polar residues" evidence="1">
    <location>
        <begin position="239"/>
        <end position="255"/>
    </location>
</feature>
<reference evidence="3 4" key="1">
    <citation type="submission" date="2024-11" db="EMBL/GenBank/DDBJ databases">
        <title>Adaptive evolution of stress response genes in parasites aligns with host niche diversity.</title>
        <authorList>
            <person name="Hahn C."/>
            <person name="Resl P."/>
        </authorList>
    </citation>
    <scope>NUCLEOTIDE SEQUENCE [LARGE SCALE GENOMIC DNA]</scope>
    <source>
        <strain evidence="3">EGGRZ-B1_66</strain>
        <tissue evidence="3">Body</tissue>
    </source>
</reference>
<dbReference type="Pfam" id="PF02752">
    <property type="entry name" value="Arrestin_C"/>
    <property type="match status" value="1"/>
</dbReference>
<feature type="compositionally biased region" description="Acidic residues" evidence="1">
    <location>
        <begin position="442"/>
        <end position="453"/>
    </location>
</feature>
<dbReference type="InterPro" id="IPR014752">
    <property type="entry name" value="Arrestin-like_C"/>
</dbReference>
<accession>A0ABD2Q1A0</accession>